<evidence type="ECO:0000256" key="7">
    <source>
        <dbReference type="ARBA" id="ARBA00022801"/>
    </source>
</evidence>
<dbReference type="InterPro" id="IPR050092">
    <property type="entry name" value="RNase_H"/>
</dbReference>
<feature type="region of interest" description="Disordered" evidence="8">
    <location>
        <begin position="171"/>
        <end position="231"/>
    </location>
</feature>
<dbReference type="Pfam" id="PF00075">
    <property type="entry name" value="RNase_H"/>
    <property type="match status" value="1"/>
</dbReference>
<feature type="domain" description="RNase H type-1" evidence="9">
    <location>
        <begin position="30"/>
        <end position="168"/>
    </location>
</feature>
<evidence type="ECO:0000313" key="11">
    <source>
        <dbReference type="Proteomes" id="UP001432322"/>
    </source>
</evidence>
<dbReference type="AlphaFoldDB" id="A0AAV5UUC4"/>
<dbReference type="SUPFAM" id="SSF53098">
    <property type="entry name" value="Ribonuclease H-like"/>
    <property type="match status" value="1"/>
</dbReference>
<dbReference type="GO" id="GO:0004523">
    <property type="term" value="F:RNA-DNA hybrid ribonuclease activity"/>
    <property type="evidence" value="ECO:0007669"/>
    <property type="project" value="UniProtKB-EC"/>
</dbReference>
<comment type="catalytic activity">
    <reaction evidence="1">
        <text>Endonucleolytic cleavage to 5'-phosphomonoester.</text>
        <dbReference type="EC" id="3.1.26.4"/>
    </reaction>
</comment>
<dbReference type="InterPro" id="IPR036397">
    <property type="entry name" value="RNaseH_sf"/>
</dbReference>
<evidence type="ECO:0000313" key="10">
    <source>
        <dbReference type="EMBL" id="GMT10852.1"/>
    </source>
</evidence>
<reference evidence="10" key="1">
    <citation type="submission" date="2023-10" db="EMBL/GenBank/DDBJ databases">
        <title>Genome assembly of Pristionchus species.</title>
        <authorList>
            <person name="Yoshida K."/>
            <person name="Sommer R.J."/>
        </authorList>
    </citation>
    <scope>NUCLEOTIDE SEQUENCE</scope>
    <source>
        <strain evidence="10">RS5133</strain>
    </source>
</reference>
<keyword evidence="4" id="KW-0540">Nuclease</keyword>
<sequence>MYYHPLYQCLMPMPVPTIQIPPISVPPPPPPPTIIVYTDASCTKVNGKGVASGIGLYFGHNHPLNTSKRLGGSRHDSGVAEIIAVQTALKKIHEWSGYQNHSVVVRTDYMGIIDAMIDGNDGRFTKLYADLRRAAEKFTSGVSFEYVASHDGDHGNEMADQLARQAIHLGPSKKSRRGGHSSHSRAAHVKGRRSAIARRSGVGVSDTKSVPSPVPNRRKINKRRRKQNQYH</sequence>
<dbReference type="GO" id="GO:0046872">
    <property type="term" value="F:metal ion binding"/>
    <property type="evidence" value="ECO:0007669"/>
    <property type="project" value="UniProtKB-KW"/>
</dbReference>
<evidence type="ECO:0000256" key="2">
    <source>
        <dbReference type="ARBA" id="ARBA00005300"/>
    </source>
</evidence>
<evidence type="ECO:0000256" key="5">
    <source>
        <dbReference type="ARBA" id="ARBA00022723"/>
    </source>
</evidence>
<evidence type="ECO:0000256" key="6">
    <source>
        <dbReference type="ARBA" id="ARBA00022759"/>
    </source>
</evidence>
<feature type="compositionally biased region" description="Basic residues" evidence="8">
    <location>
        <begin position="171"/>
        <end position="196"/>
    </location>
</feature>
<dbReference type="Proteomes" id="UP001432322">
    <property type="component" value="Unassembled WGS sequence"/>
</dbReference>
<evidence type="ECO:0000256" key="3">
    <source>
        <dbReference type="ARBA" id="ARBA00012180"/>
    </source>
</evidence>
<name>A0AAV5UUC4_9BILA</name>
<proteinExistence type="inferred from homology"/>
<dbReference type="PROSITE" id="PS50879">
    <property type="entry name" value="RNASE_H_1"/>
    <property type="match status" value="1"/>
</dbReference>
<feature type="compositionally biased region" description="Basic residues" evidence="8">
    <location>
        <begin position="216"/>
        <end position="231"/>
    </location>
</feature>
<dbReference type="PANTHER" id="PTHR10642">
    <property type="entry name" value="RIBONUCLEASE H1"/>
    <property type="match status" value="1"/>
</dbReference>
<gene>
    <name evidence="10" type="ORF">PFISCL1PPCAC_2149</name>
</gene>
<dbReference type="Gene3D" id="3.30.420.10">
    <property type="entry name" value="Ribonuclease H-like superfamily/Ribonuclease H"/>
    <property type="match status" value="1"/>
</dbReference>
<keyword evidence="7" id="KW-0378">Hydrolase</keyword>
<keyword evidence="5" id="KW-0479">Metal-binding</keyword>
<dbReference type="GO" id="GO:0003676">
    <property type="term" value="F:nucleic acid binding"/>
    <property type="evidence" value="ECO:0007669"/>
    <property type="project" value="InterPro"/>
</dbReference>
<comment type="similarity">
    <text evidence="2">Belongs to the RNase H family.</text>
</comment>
<keyword evidence="6" id="KW-0255">Endonuclease</keyword>
<evidence type="ECO:0000256" key="1">
    <source>
        <dbReference type="ARBA" id="ARBA00000077"/>
    </source>
</evidence>
<protein>
    <recommendedName>
        <fullName evidence="3">ribonuclease H</fullName>
        <ecNumber evidence="3">3.1.26.4</ecNumber>
    </recommendedName>
</protein>
<dbReference type="InterPro" id="IPR012337">
    <property type="entry name" value="RNaseH-like_sf"/>
</dbReference>
<dbReference type="EC" id="3.1.26.4" evidence="3"/>
<dbReference type="InterPro" id="IPR002156">
    <property type="entry name" value="RNaseH_domain"/>
</dbReference>
<evidence type="ECO:0000259" key="9">
    <source>
        <dbReference type="PROSITE" id="PS50879"/>
    </source>
</evidence>
<dbReference type="GO" id="GO:0043137">
    <property type="term" value="P:DNA replication, removal of RNA primer"/>
    <property type="evidence" value="ECO:0007669"/>
    <property type="project" value="TreeGrafter"/>
</dbReference>
<dbReference type="EMBL" id="BTSY01000001">
    <property type="protein sequence ID" value="GMT10852.1"/>
    <property type="molecule type" value="Genomic_DNA"/>
</dbReference>
<evidence type="ECO:0000256" key="8">
    <source>
        <dbReference type="SAM" id="MobiDB-lite"/>
    </source>
</evidence>
<dbReference type="PANTHER" id="PTHR10642:SF26">
    <property type="entry name" value="RIBONUCLEASE H1"/>
    <property type="match status" value="1"/>
</dbReference>
<evidence type="ECO:0000256" key="4">
    <source>
        <dbReference type="ARBA" id="ARBA00022722"/>
    </source>
</evidence>
<organism evidence="10 11">
    <name type="scientific">Pristionchus fissidentatus</name>
    <dbReference type="NCBI Taxonomy" id="1538716"/>
    <lineage>
        <taxon>Eukaryota</taxon>
        <taxon>Metazoa</taxon>
        <taxon>Ecdysozoa</taxon>
        <taxon>Nematoda</taxon>
        <taxon>Chromadorea</taxon>
        <taxon>Rhabditida</taxon>
        <taxon>Rhabditina</taxon>
        <taxon>Diplogasteromorpha</taxon>
        <taxon>Diplogasteroidea</taxon>
        <taxon>Neodiplogasteridae</taxon>
        <taxon>Pristionchus</taxon>
    </lineage>
</organism>
<accession>A0AAV5UUC4</accession>
<keyword evidence="11" id="KW-1185">Reference proteome</keyword>
<comment type="caution">
    <text evidence="10">The sequence shown here is derived from an EMBL/GenBank/DDBJ whole genome shotgun (WGS) entry which is preliminary data.</text>
</comment>